<dbReference type="EMBL" id="NBII01000008">
    <property type="protein sequence ID" value="PAV16061.1"/>
    <property type="molecule type" value="Genomic_DNA"/>
</dbReference>
<feature type="region of interest" description="Disordered" evidence="1">
    <location>
        <begin position="255"/>
        <end position="354"/>
    </location>
</feature>
<protein>
    <submittedName>
        <fullName evidence="3">Uncharacterized protein</fullName>
    </submittedName>
</protein>
<feature type="compositionally biased region" description="Low complexity" evidence="1">
    <location>
        <begin position="516"/>
        <end position="535"/>
    </location>
</feature>
<dbReference type="AlphaFoldDB" id="A0A286U8Z7"/>
<feature type="compositionally biased region" description="Low complexity" evidence="1">
    <location>
        <begin position="888"/>
        <end position="899"/>
    </location>
</feature>
<feature type="compositionally biased region" description="Polar residues" evidence="1">
    <location>
        <begin position="900"/>
        <end position="910"/>
    </location>
</feature>
<feature type="region of interest" description="Disordered" evidence="1">
    <location>
        <begin position="95"/>
        <end position="154"/>
    </location>
</feature>
<feature type="region of interest" description="Disordered" evidence="1">
    <location>
        <begin position="454"/>
        <end position="475"/>
    </location>
</feature>
<keyword evidence="2" id="KW-0472">Membrane</keyword>
<dbReference type="Proteomes" id="UP000217199">
    <property type="component" value="Unassembled WGS sequence"/>
</dbReference>
<dbReference type="OrthoDB" id="2563978at2759"/>
<dbReference type="InParanoid" id="A0A286U8Z7"/>
<evidence type="ECO:0000313" key="4">
    <source>
        <dbReference type="Proteomes" id="UP000217199"/>
    </source>
</evidence>
<feature type="region of interest" description="Disordered" evidence="1">
    <location>
        <begin position="370"/>
        <end position="395"/>
    </location>
</feature>
<proteinExistence type="predicted"/>
<dbReference type="STRING" id="2282107.A0A286U8Z7"/>
<feature type="compositionally biased region" description="Polar residues" evidence="1">
    <location>
        <begin position="585"/>
        <end position="595"/>
    </location>
</feature>
<feature type="region of interest" description="Disordered" evidence="1">
    <location>
        <begin position="213"/>
        <end position="237"/>
    </location>
</feature>
<evidence type="ECO:0000256" key="2">
    <source>
        <dbReference type="SAM" id="Phobius"/>
    </source>
</evidence>
<keyword evidence="2" id="KW-1133">Transmembrane helix</keyword>
<feature type="compositionally biased region" description="Polar residues" evidence="1">
    <location>
        <begin position="505"/>
        <end position="514"/>
    </location>
</feature>
<feature type="compositionally biased region" description="Low complexity" evidence="1">
    <location>
        <begin position="857"/>
        <end position="870"/>
    </location>
</feature>
<feature type="compositionally biased region" description="Polar residues" evidence="1">
    <location>
        <begin position="817"/>
        <end position="845"/>
    </location>
</feature>
<feature type="compositionally biased region" description="Pro residues" evidence="1">
    <location>
        <begin position="569"/>
        <end position="579"/>
    </location>
</feature>
<feature type="region of interest" description="Disordered" evidence="1">
    <location>
        <begin position="747"/>
        <end position="769"/>
    </location>
</feature>
<organism evidence="3 4">
    <name type="scientific">Pyrrhoderma noxium</name>
    <dbReference type="NCBI Taxonomy" id="2282107"/>
    <lineage>
        <taxon>Eukaryota</taxon>
        <taxon>Fungi</taxon>
        <taxon>Dikarya</taxon>
        <taxon>Basidiomycota</taxon>
        <taxon>Agaricomycotina</taxon>
        <taxon>Agaricomycetes</taxon>
        <taxon>Hymenochaetales</taxon>
        <taxon>Hymenochaetaceae</taxon>
        <taxon>Pyrrhoderma</taxon>
    </lineage>
</organism>
<keyword evidence="4" id="KW-1185">Reference proteome</keyword>
<feature type="region of interest" description="Disordered" evidence="1">
    <location>
        <begin position="785"/>
        <end position="923"/>
    </location>
</feature>
<accession>A0A286U8Z7</accession>
<comment type="caution">
    <text evidence="3">The sequence shown here is derived from an EMBL/GenBank/DDBJ whole genome shotgun (WGS) entry which is preliminary data.</text>
</comment>
<gene>
    <name evidence="3" type="ORF">PNOK_0768100</name>
</gene>
<feature type="compositionally biased region" description="Pro residues" evidence="1">
    <location>
        <begin position="287"/>
        <end position="299"/>
    </location>
</feature>
<evidence type="ECO:0000256" key="1">
    <source>
        <dbReference type="SAM" id="MobiDB-lite"/>
    </source>
</evidence>
<feature type="compositionally biased region" description="Low complexity" evidence="1">
    <location>
        <begin position="465"/>
        <end position="475"/>
    </location>
</feature>
<keyword evidence="2" id="KW-0812">Transmembrane</keyword>
<feature type="compositionally biased region" description="Low complexity" evidence="1">
    <location>
        <begin position="338"/>
        <end position="347"/>
    </location>
</feature>
<feature type="compositionally biased region" description="Polar residues" evidence="1">
    <location>
        <begin position="260"/>
        <end position="271"/>
    </location>
</feature>
<feature type="region of interest" description="Disordered" evidence="1">
    <location>
        <begin position="499"/>
        <end position="639"/>
    </location>
</feature>
<sequence length="923" mass="96050">MATQVLPPYLTATTATVTVNGVVQTQIETVLVTSALPVQQLPPFLSASTFTTVIGSVEVTAVSTVGVPLTYIGPSIPLGPDDVWTFLGSTTPASITQTSSTATPSTSSSQNTQPSSTQSPSESLSTTNTISSTSTPTTVATSPAATSSGAVSSSATKKGLSAGQLAGIIIAAVVAAIVIAMLLTLWCCRRRRRRNPRFQPDLSDFVFIESDGEARVPGEGSPRPDGGEEDSFLRGTRETPGEMREIAPLAATARLVSGDPSPTETERTTGTIGVPEGVVPLAYKTPPSSPPRPSGPKLPSPFFHASASSLFFNPSRGPDRSLAGRSNGNGTATKRDSGSTQTSSSGSPASRHVIGNIIPTRQLMQMDEQWKGESTGSKLGVVGSRKGTTEMGERSALVASPLRPPRTMNNETNPSRQESFLTSLRTTGTHPDSAETDDERATLLTAHRFNLSPGGPGVLIPADTSHSSNASPSSWQSSLEALGRLSRFSWFQRLNARASHRHSTGPMTTSSASTHPLPSVTTHSSVVVPPTRPVSDLTSSSTGNTTFYDAPSGPSTMSTRSGKGRRAPPRPVSMPPLPPRAVTAITGTGNSSAPQSPGPRLDNGSDGSSSFNQPALLYLDPATAPGSPMARLDTPPPLPEPPRIPPVPPMDEPIDILDTPVPAPAAVSPFSTASTRGGPAIPPGLDLANIRAWRESSSDMPSSATFGSRSDHGRVSVDIVGDDTLEDAPPLPRANWAQLRSVTIASAAESNRTRRTLGQPLNEEENIQSDAGSLHSIPEYLGPLSPIGSFGPHSRSPSRANNSSVNSHSGSSRFSQGPPSRNGNGLATAGTSASSQLEHSNSISSEGRRRPRREAGEPLLDSLSPTSLSPANSLHFRRARMSAVGGNQQPSRSQSRAPSGHQSPSDTTFVHGNGASIVIGRIS</sequence>
<name>A0A286U8Z7_9AGAM</name>
<feature type="transmembrane region" description="Helical" evidence="2">
    <location>
        <begin position="165"/>
        <end position="188"/>
    </location>
</feature>
<feature type="compositionally biased region" description="Low complexity" evidence="1">
    <location>
        <begin position="801"/>
        <end position="815"/>
    </location>
</feature>
<reference evidence="3 4" key="1">
    <citation type="journal article" date="2017" name="Mol. Ecol.">
        <title>Comparative and population genomic landscape of Phellinus noxius: A hypervariable fungus causing root rot in trees.</title>
        <authorList>
            <person name="Chung C.L."/>
            <person name="Lee T.J."/>
            <person name="Akiba M."/>
            <person name="Lee H.H."/>
            <person name="Kuo T.H."/>
            <person name="Liu D."/>
            <person name="Ke H.M."/>
            <person name="Yokoi T."/>
            <person name="Roa M.B."/>
            <person name="Lu M.J."/>
            <person name="Chang Y.Y."/>
            <person name="Ann P.J."/>
            <person name="Tsai J.N."/>
            <person name="Chen C.Y."/>
            <person name="Tzean S.S."/>
            <person name="Ota Y."/>
            <person name="Hattori T."/>
            <person name="Sahashi N."/>
            <person name="Liou R.F."/>
            <person name="Kikuchi T."/>
            <person name="Tsai I.J."/>
        </authorList>
    </citation>
    <scope>NUCLEOTIDE SEQUENCE [LARGE SCALE GENOMIC DNA]</scope>
    <source>
        <strain evidence="3 4">FFPRI411160</strain>
    </source>
</reference>
<evidence type="ECO:0000313" key="3">
    <source>
        <dbReference type="EMBL" id="PAV16061.1"/>
    </source>
</evidence>
<feature type="compositionally biased region" description="Polar residues" evidence="1">
    <location>
        <begin position="536"/>
        <end position="561"/>
    </location>
</feature>